<name>A0A0N8VMI6_9FLAO</name>
<accession>A0A0N8VMI6</accession>
<reference evidence="2 3" key="1">
    <citation type="submission" date="2014-09" db="EMBL/GenBank/DDBJ databases">
        <title>Genome sequence of Flavobacterium aquidurense RC62.</title>
        <authorList>
            <person name="Kim J.F."/>
            <person name="Kwak M.-J."/>
        </authorList>
    </citation>
    <scope>NUCLEOTIDE SEQUENCE [LARGE SCALE GENOMIC DNA]</scope>
    <source>
        <strain evidence="2 3">RC62</strain>
    </source>
</reference>
<feature type="transmembrane region" description="Helical" evidence="1">
    <location>
        <begin position="181"/>
        <end position="201"/>
    </location>
</feature>
<evidence type="ECO:0000313" key="3">
    <source>
        <dbReference type="Proteomes" id="UP000050443"/>
    </source>
</evidence>
<dbReference type="PATRIC" id="fig|362413.3.peg.1083"/>
<protein>
    <submittedName>
        <fullName evidence="2">Uncharacterized protein</fullName>
    </submittedName>
</protein>
<comment type="caution">
    <text evidence="2">The sequence shown here is derived from an EMBL/GenBank/DDBJ whole genome shotgun (WGS) entry which is preliminary data.</text>
</comment>
<feature type="transmembrane region" description="Helical" evidence="1">
    <location>
        <begin position="59"/>
        <end position="76"/>
    </location>
</feature>
<proteinExistence type="predicted"/>
<dbReference type="AlphaFoldDB" id="A0A0N8VMI6"/>
<dbReference type="Proteomes" id="UP000050443">
    <property type="component" value="Unassembled WGS sequence"/>
</dbReference>
<evidence type="ECO:0000313" key="2">
    <source>
        <dbReference type="EMBL" id="KQB39428.1"/>
    </source>
</evidence>
<feature type="transmembrane region" description="Helical" evidence="1">
    <location>
        <begin position="33"/>
        <end position="52"/>
    </location>
</feature>
<dbReference type="EMBL" id="JRLF01000012">
    <property type="protein sequence ID" value="KQB39428.1"/>
    <property type="molecule type" value="Genomic_DNA"/>
</dbReference>
<feature type="transmembrane region" description="Helical" evidence="1">
    <location>
        <begin position="7"/>
        <end position="27"/>
    </location>
</feature>
<dbReference type="RefSeq" id="WP_055095886.1">
    <property type="nucleotide sequence ID" value="NZ_JRLF01000012.1"/>
</dbReference>
<keyword evidence="1" id="KW-1133">Transmembrane helix</keyword>
<keyword evidence="1" id="KW-0472">Membrane</keyword>
<dbReference type="OrthoDB" id="979693at2"/>
<gene>
    <name evidence="2" type="ORF">RC62_1109</name>
</gene>
<sequence length="352" mass="41143">MLKKHSYLIIFIAIEIAIALVSFNTHIKNNWTLLSVFTALFLIVTPALYYLTNKKQTEFTFWFIFYSVFKITPYVFEMENNFFQVIFQYKIFLNIAFLIFLVWKAFQFIRNFRKAVKQKDNMEQDEYSIISDSLKKSIPFKKLGKMISFEVCSFYYCFIKWNRNKTNQNNFSGYRESGVSALYIGLMLASVFEAIALHAYLISQNRIIAIVILVLHIYLLINLIGHLKAIFFRSHLLLSQKIVIRYGLFDTLEIRLDSINTIQKFEGDYEKSNELVKFALLGKLEPHNISIELKENIQVSLPFGIKKEPKRILLYIDNAADFLKTVGSRMAEAQDFDSVCLELDGTEPVFVI</sequence>
<evidence type="ECO:0000256" key="1">
    <source>
        <dbReference type="SAM" id="Phobius"/>
    </source>
</evidence>
<feature type="transmembrane region" description="Helical" evidence="1">
    <location>
        <begin position="207"/>
        <end position="231"/>
    </location>
</feature>
<feature type="transmembrane region" description="Helical" evidence="1">
    <location>
        <begin position="82"/>
        <end position="103"/>
    </location>
</feature>
<organism evidence="2 3">
    <name type="scientific">Flavobacterium aquidurense</name>
    <dbReference type="NCBI Taxonomy" id="362413"/>
    <lineage>
        <taxon>Bacteria</taxon>
        <taxon>Pseudomonadati</taxon>
        <taxon>Bacteroidota</taxon>
        <taxon>Flavobacteriia</taxon>
        <taxon>Flavobacteriales</taxon>
        <taxon>Flavobacteriaceae</taxon>
        <taxon>Flavobacterium</taxon>
    </lineage>
</organism>
<keyword evidence="1" id="KW-0812">Transmembrane</keyword>